<feature type="non-terminal residue" evidence="3">
    <location>
        <position position="1"/>
    </location>
</feature>
<dbReference type="Gene3D" id="3.30.1520.10">
    <property type="entry name" value="Phox-like domain"/>
    <property type="match status" value="1"/>
</dbReference>
<accession>A0ABN9YE58</accession>
<proteinExistence type="predicted"/>
<feature type="domain" description="PX" evidence="2">
    <location>
        <begin position="245"/>
        <end position="297"/>
    </location>
</feature>
<feature type="region of interest" description="Disordered" evidence="1">
    <location>
        <begin position="272"/>
        <end position="309"/>
    </location>
</feature>
<reference evidence="3" key="1">
    <citation type="submission" date="2023-10" db="EMBL/GenBank/DDBJ databases">
        <authorList>
            <person name="Chen Y."/>
            <person name="Shah S."/>
            <person name="Dougan E. K."/>
            <person name="Thang M."/>
            <person name="Chan C."/>
        </authorList>
    </citation>
    <scope>NUCLEOTIDE SEQUENCE [LARGE SCALE GENOMIC DNA]</scope>
</reference>
<dbReference type="CDD" id="cd06093">
    <property type="entry name" value="PX_domain"/>
    <property type="match status" value="1"/>
</dbReference>
<evidence type="ECO:0000256" key="1">
    <source>
        <dbReference type="SAM" id="MobiDB-lite"/>
    </source>
</evidence>
<feature type="region of interest" description="Disordered" evidence="1">
    <location>
        <begin position="1"/>
        <end position="35"/>
    </location>
</feature>
<organism evidence="3 4">
    <name type="scientific">Prorocentrum cordatum</name>
    <dbReference type="NCBI Taxonomy" id="2364126"/>
    <lineage>
        <taxon>Eukaryota</taxon>
        <taxon>Sar</taxon>
        <taxon>Alveolata</taxon>
        <taxon>Dinophyceae</taxon>
        <taxon>Prorocentrales</taxon>
        <taxon>Prorocentraceae</taxon>
        <taxon>Prorocentrum</taxon>
    </lineage>
</organism>
<comment type="caution">
    <text evidence="3">The sequence shown here is derived from an EMBL/GenBank/DDBJ whole genome shotgun (WGS) entry which is preliminary data.</text>
</comment>
<gene>
    <name evidence="3" type="ORF">PCOR1329_LOCUS84091</name>
</gene>
<dbReference type="Proteomes" id="UP001189429">
    <property type="component" value="Unassembled WGS sequence"/>
</dbReference>
<dbReference type="SUPFAM" id="SSF64268">
    <property type="entry name" value="PX domain"/>
    <property type="match status" value="1"/>
</dbReference>
<sequence length="309" mass="34444">SPPVESRPLSRRIQPWRRDAPPRRPPKVGGQAAARAPTRALLRPPLTHNDITGYNEHGACLLFEFDLEEEATEASSERSAPVEGGADWLGRTAEVANKVLHVAQVGRLERGGTRMGEWRRGDFRRGLWVTLTGLPSITLVGRRSRGKDAATRPSVLDVGRGWWELCRGRVGRRRPHMGAHRVDSGDGDRTPPGCREAGLEGLGRMVIPISDLSIPEVLHAGGTVYYRIRVCGSDDLDLESRGIHDAWSVRRSYADFLGLANRLGRQSREWRDAPFPGKFSARKPISQQREARRKKLEAPEEEEPRSLAI</sequence>
<dbReference type="InterPro" id="IPR036871">
    <property type="entry name" value="PX_dom_sf"/>
</dbReference>
<dbReference type="Pfam" id="PF00787">
    <property type="entry name" value="PX"/>
    <property type="match status" value="1"/>
</dbReference>
<protein>
    <recommendedName>
        <fullName evidence="2">PX domain-containing protein</fullName>
    </recommendedName>
</protein>
<evidence type="ECO:0000259" key="2">
    <source>
        <dbReference type="Pfam" id="PF00787"/>
    </source>
</evidence>
<dbReference type="InterPro" id="IPR001683">
    <property type="entry name" value="PX_dom"/>
</dbReference>
<keyword evidence="4" id="KW-1185">Reference proteome</keyword>
<evidence type="ECO:0000313" key="4">
    <source>
        <dbReference type="Proteomes" id="UP001189429"/>
    </source>
</evidence>
<dbReference type="EMBL" id="CAUYUJ010022254">
    <property type="protein sequence ID" value="CAK0909755.1"/>
    <property type="molecule type" value="Genomic_DNA"/>
</dbReference>
<name>A0ABN9YE58_9DINO</name>
<evidence type="ECO:0000313" key="3">
    <source>
        <dbReference type="EMBL" id="CAK0909755.1"/>
    </source>
</evidence>